<dbReference type="Proteomes" id="UP000001449">
    <property type="component" value="Chromosome 22"/>
</dbReference>
<dbReference type="InParanoid" id="B8CFW2"/>
<protein>
    <recommendedName>
        <fullName evidence="3">FAD-binding domain-containing protein</fullName>
    </recommendedName>
</protein>
<feature type="non-terminal residue" evidence="4">
    <location>
        <position position="1"/>
    </location>
</feature>
<dbReference type="GeneID" id="7449415"/>
<dbReference type="KEGG" id="tps:THAPSDRAFT_264858"/>
<sequence>HTKYLLAADGVHSFTRKHFGIPMLGDNSIQNLINVHFRTNKRLSELLMERSSAHHNGHNQAMLHFVYNPQLVGVFVCHDGNEGEWVLQIPFFPPFQTLDDFNEVAVRDMIWAGLLGLRPKDDAYDGYDFDVLSLRPWTMASLVAQSYFNQSMNVALVGDAAHAFPPAGGFGMNTGLQDAHNIAWRLALHDASDTTISNSVLAKYESDRKPIATQNAALSVRNYQRTLRIAKACYLDAQHPQLLMKMLDSPPVNFLPLEARQDMFRRLVRVAMMPLASLLKGSEGGQYAFHANHVERNVRSILKSGGSLPLVFPRYELGFSYDTSEKTECATNDTAGYYPRIRVGHRMPHVNVEVIASSHGKRWSSMKLPDNEQLGETSTTFISLTDISSQLRRAYSEHTPMFTLLAVGKTSAESSRLVQVNVEKVMRKYNIQMALVHVLWERNEYIDVVNEQSFVSGEEGLKCRVEYVVDTEQSLLRLLCSERSTHTNEGVAMILVRPDGHVANALVIGGEKCQLEEFIEQGLRNIYALVRH</sequence>
<dbReference type="GO" id="GO:0006744">
    <property type="term" value="P:ubiquinone biosynthetic process"/>
    <property type="evidence" value="ECO:0000318"/>
    <property type="project" value="GO_Central"/>
</dbReference>
<dbReference type="GO" id="GO:0016709">
    <property type="term" value="F:oxidoreductase activity, acting on paired donors, with incorporation or reduction of molecular oxygen, NAD(P)H as one donor, and incorporation of one atom of oxygen"/>
    <property type="evidence" value="ECO:0007669"/>
    <property type="project" value="UniProtKB-ARBA"/>
</dbReference>
<dbReference type="InterPro" id="IPR002938">
    <property type="entry name" value="FAD-bd"/>
</dbReference>
<evidence type="ECO:0000313" key="4">
    <source>
        <dbReference type="EMBL" id="EED87701.1"/>
    </source>
</evidence>
<reference evidence="4 5" key="2">
    <citation type="journal article" date="2008" name="Nature">
        <title>The Phaeodactylum genome reveals the evolutionary history of diatom genomes.</title>
        <authorList>
            <person name="Bowler C."/>
            <person name="Allen A.E."/>
            <person name="Badger J.H."/>
            <person name="Grimwood J."/>
            <person name="Jabbari K."/>
            <person name="Kuo A."/>
            <person name="Maheswari U."/>
            <person name="Martens C."/>
            <person name="Maumus F."/>
            <person name="Otillar R.P."/>
            <person name="Rayko E."/>
            <person name="Salamov A."/>
            <person name="Vandepoele K."/>
            <person name="Beszteri B."/>
            <person name="Gruber A."/>
            <person name="Heijde M."/>
            <person name="Katinka M."/>
            <person name="Mock T."/>
            <person name="Valentin K."/>
            <person name="Verret F."/>
            <person name="Berges J.A."/>
            <person name="Brownlee C."/>
            <person name="Cadoret J.P."/>
            <person name="Chiovitti A."/>
            <person name="Choi C.J."/>
            <person name="Coesel S."/>
            <person name="De Martino A."/>
            <person name="Detter J.C."/>
            <person name="Durkin C."/>
            <person name="Falciatore A."/>
            <person name="Fournet J."/>
            <person name="Haruta M."/>
            <person name="Huysman M.J."/>
            <person name="Jenkins B.D."/>
            <person name="Jiroutova K."/>
            <person name="Jorgensen R.E."/>
            <person name="Joubert Y."/>
            <person name="Kaplan A."/>
            <person name="Kroger N."/>
            <person name="Kroth P.G."/>
            <person name="La Roche J."/>
            <person name="Lindquist E."/>
            <person name="Lommer M."/>
            <person name="Martin-Jezequel V."/>
            <person name="Lopez P.J."/>
            <person name="Lucas S."/>
            <person name="Mangogna M."/>
            <person name="McGinnis K."/>
            <person name="Medlin L.K."/>
            <person name="Montsant A."/>
            <person name="Oudot-Le Secq M.P."/>
            <person name="Napoli C."/>
            <person name="Obornik M."/>
            <person name="Parker M.S."/>
            <person name="Petit J.L."/>
            <person name="Porcel B.M."/>
            <person name="Poulsen N."/>
            <person name="Robison M."/>
            <person name="Rychlewski L."/>
            <person name="Rynearson T.A."/>
            <person name="Schmutz J."/>
            <person name="Shapiro H."/>
            <person name="Siaut M."/>
            <person name="Stanley M."/>
            <person name="Sussman M.R."/>
            <person name="Taylor A.R."/>
            <person name="Vardi A."/>
            <person name="von Dassow P."/>
            <person name="Vyverman W."/>
            <person name="Willis A."/>
            <person name="Wyrwicz L.S."/>
            <person name="Rokhsar D.S."/>
            <person name="Weissenbach J."/>
            <person name="Armbrust E.V."/>
            <person name="Green B.R."/>
            <person name="Van de Peer Y."/>
            <person name="Grigoriev I.V."/>
        </authorList>
    </citation>
    <scope>NUCLEOTIDE SEQUENCE [LARGE SCALE GENOMIC DNA]</scope>
    <source>
        <strain evidence="4 5">CCMP1335</strain>
    </source>
</reference>
<dbReference type="PaxDb" id="35128-Thaps264858"/>
<dbReference type="GO" id="GO:0071949">
    <property type="term" value="F:FAD binding"/>
    <property type="evidence" value="ECO:0007669"/>
    <property type="project" value="InterPro"/>
</dbReference>
<dbReference type="PANTHER" id="PTHR43004">
    <property type="entry name" value="TRK SYSTEM POTASSIUM UPTAKE PROTEIN"/>
    <property type="match status" value="1"/>
</dbReference>
<proteinExistence type="predicted"/>
<evidence type="ECO:0000256" key="2">
    <source>
        <dbReference type="ARBA" id="ARBA00022827"/>
    </source>
</evidence>
<dbReference type="AlphaFoldDB" id="B8CFW2"/>
<dbReference type="Gene3D" id="3.40.30.120">
    <property type="match status" value="1"/>
</dbReference>
<name>B8CFW2_THAPS</name>
<keyword evidence="5" id="KW-1185">Reference proteome</keyword>
<feature type="domain" description="FAD-binding" evidence="3">
    <location>
        <begin position="1"/>
        <end position="216"/>
    </location>
</feature>
<dbReference type="eggNOG" id="KOG3855">
    <property type="taxonomic scope" value="Eukaryota"/>
</dbReference>
<dbReference type="PRINTS" id="PR00420">
    <property type="entry name" value="RNGMNOXGNASE"/>
</dbReference>
<dbReference type="GO" id="GO:0005739">
    <property type="term" value="C:mitochondrion"/>
    <property type="evidence" value="ECO:0000318"/>
    <property type="project" value="GO_Central"/>
</dbReference>
<dbReference type="EMBL" id="CM000653">
    <property type="protein sequence ID" value="EED87701.1"/>
    <property type="molecule type" value="Genomic_DNA"/>
</dbReference>
<dbReference type="RefSeq" id="XP_002294921.1">
    <property type="nucleotide sequence ID" value="XM_002294885.1"/>
</dbReference>
<keyword evidence="1" id="KW-0285">Flavoprotein</keyword>
<dbReference type="HOGENOM" id="CLU_009665_14_1_1"/>
<accession>B8CFW2</accession>
<keyword evidence="2" id="KW-0274">FAD</keyword>
<dbReference type="STRING" id="35128.B8CFW2"/>
<gene>
    <name evidence="4" type="ORF">THAPSDRAFT_264858</name>
</gene>
<organism evidence="4 5">
    <name type="scientific">Thalassiosira pseudonana</name>
    <name type="common">Marine diatom</name>
    <name type="synonym">Cyclotella nana</name>
    <dbReference type="NCBI Taxonomy" id="35128"/>
    <lineage>
        <taxon>Eukaryota</taxon>
        <taxon>Sar</taxon>
        <taxon>Stramenopiles</taxon>
        <taxon>Ochrophyta</taxon>
        <taxon>Bacillariophyta</taxon>
        <taxon>Coscinodiscophyceae</taxon>
        <taxon>Thalassiosirophycidae</taxon>
        <taxon>Thalassiosirales</taxon>
        <taxon>Thalassiosiraceae</taxon>
        <taxon>Thalassiosira</taxon>
    </lineage>
</organism>
<dbReference type="Pfam" id="PF01494">
    <property type="entry name" value="FAD_binding_3"/>
    <property type="match status" value="1"/>
</dbReference>
<dbReference type="SUPFAM" id="SSF51905">
    <property type="entry name" value="FAD/NAD(P)-binding domain"/>
    <property type="match status" value="1"/>
</dbReference>
<dbReference type="Gene3D" id="3.30.9.10">
    <property type="entry name" value="D-Amino Acid Oxidase, subunit A, domain 2"/>
    <property type="match status" value="1"/>
</dbReference>
<reference evidence="4 5" key="1">
    <citation type="journal article" date="2004" name="Science">
        <title>The genome of the diatom Thalassiosira pseudonana: ecology, evolution, and metabolism.</title>
        <authorList>
            <person name="Armbrust E.V."/>
            <person name="Berges J.A."/>
            <person name="Bowler C."/>
            <person name="Green B.R."/>
            <person name="Martinez D."/>
            <person name="Putnam N.H."/>
            <person name="Zhou S."/>
            <person name="Allen A.E."/>
            <person name="Apt K.E."/>
            <person name="Bechner M."/>
            <person name="Brzezinski M.A."/>
            <person name="Chaal B.K."/>
            <person name="Chiovitti A."/>
            <person name="Davis A.K."/>
            <person name="Demarest M.S."/>
            <person name="Detter J.C."/>
            <person name="Glavina T."/>
            <person name="Goodstein D."/>
            <person name="Hadi M.Z."/>
            <person name="Hellsten U."/>
            <person name="Hildebrand M."/>
            <person name="Jenkins B.D."/>
            <person name="Jurka J."/>
            <person name="Kapitonov V.V."/>
            <person name="Kroger N."/>
            <person name="Lau W.W."/>
            <person name="Lane T.W."/>
            <person name="Larimer F.W."/>
            <person name="Lippmeier J.C."/>
            <person name="Lucas S."/>
            <person name="Medina M."/>
            <person name="Montsant A."/>
            <person name="Obornik M."/>
            <person name="Parker M.S."/>
            <person name="Palenik B."/>
            <person name="Pazour G.J."/>
            <person name="Richardson P.M."/>
            <person name="Rynearson T.A."/>
            <person name="Saito M.A."/>
            <person name="Schwartz D.C."/>
            <person name="Thamatrakoln K."/>
            <person name="Valentin K."/>
            <person name="Vardi A."/>
            <person name="Wilkerson F.P."/>
            <person name="Rokhsar D.S."/>
        </authorList>
    </citation>
    <scope>NUCLEOTIDE SEQUENCE [LARGE SCALE GENOMIC DNA]</scope>
    <source>
        <strain evidence="4 5">CCMP1335</strain>
    </source>
</reference>
<dbReference type="InterPro" id="IPR036188">
    <property type="entry name" value="FAD/NAD-bd_sf"/>
</dbReference>
<evidence type="ECO:0000259" key="3">
    <source>
        <dbReference type="Pfam" id="PF01494"/>
    </source>
</evidence>
<dbReference type="Gene3D" id="3.50.50.60">
    <property type="entry name" value="FAD/NAD(P)-binding domain"/>
    <property type="match status" value="1"/>
</dbReference>
<evidence type="ECO:0000313" key="5">
    <source>
        <dbReference type="Proteomes" id="UP000001449"/>
    </source>
</evidence>
<dbReference type="PANTHER" id="PTHR43004:SF6">
    <property type="entry name" value="FAD_NAD(P)-BINDING OXIDOREDUCTASE FAMILY PROTEIN"/>
    <property type="match status" value="1"/>
</dbReference>
<dbReference type="InterPro" id="IPR050641">
    <property type="entry name" value="RIFMO-like"/>
</dbReference>
<evidence type="ECO:0000256" key="1">
    <source>
        <dbReference type="ARBA" id="ARBA00022630"/>
    </source>
</evidence>
<dbReference type="GO" id="GO:0008682">
    <property type="term" value="F:3-demethoxyubiquinol 3-hydroxylase activity"/>
    <property type="evidence" value="ECO:0000318"/>
    <property type="project" value="GO_Central"/>
</dbReference>